<dbReference type="GO" id="GO:0022857">
    <property type="term" value="F:transmembrane transporter activity"/>
    <property type="evidence" value="ECO:0007669"/>
    <property type="project" value="TreeGrafter"/>
</dbReference>
<comment type="caution">
    <text evidence="10">The sequence shown here is derived from an EMBL/GenBank/DDBJ whole genome shotgun (WGS) entry which is preliminary data.</text>
</comment>
<name>A0A4U3LK78_9ACTN</name>
<feature type="transmembrane region" description="Helical" evidence="7">
    <location>
        <begin position="32"/>
        <end position="58"/>
    </location>
</feature>
<evidence type="ECO:0000313" key="11">
    <source>
        <dbReference type="Proteomes" id="UP000308705"/>
    </source>
</evidence>
<comment type="similarity">
    <text evidence="6">Belongs to the ABC-4 integral membrane protein family.</text>
</comment>
<keyword evidence="4 7" id="KW-1133">Transmembrane helix</keyword>
<dbReference type="AlphaFoldDB" id="A0A4U3LK78"/>
<dbReference type="GO" id="GO:0005886">
    <property type="term" value="C:plasma membrane"/>
    <property type="evidence" value="ECO:0007669"/>
    <property type="project" value="UniProtKB-SubCell"/>
</dbReference>
<dbReference type="RefSeq" id="WP_137252008.1">
    <property type="nucleotide sequence ID" value="NZ_SZQA01000104.1"/>
</dbReference>
<feature type="domain" description="MacB-like periplasmic core" evidence="9">
    <location>
        <begin position="108"/>
        <end position="306"/>
    </location>
</feature>
<dbReference type="InterPro" id="IPR050250">
    <property type="entry name" value="Macrolide_Exporter_MacB"/>
</dbReference>
<organism evidence="10 11">
    <name type="scientific">Herbidospora galbida</name>
    <dbReference type="NCBI Taxonomy" id="2575442"/>
    <lineage>
        <taxon>Bacteria</taxon>
        <taxon>Bacillati</taxon>
        <taxon>Actinomycetota</taxon>
        <taxon>Actinomycetes</taxon>
        <taxon>Streptosporangiales</taxon>
        <taxon>Streptosporangiaceae</taxon>
        <taxon>Herbidospora</taxon>
    </lineage>
</organism>
<evidence type="ECO:0000256" key="6">
    <source>
        <dbReference type="ARBA" id="ARBA00038076"/>
    </source>
</evidence>
<dbReference type="PANTHER" id="PTHR30572">
    <property type="entry name" value="MEMBRANE COMPONENT OF TRANSPORTER-RELATED"/>
    <property type="match status" value="1"/>
</dbReference>
<reference evidence="10 11" key="1">
    <citation type="submission" date="2019-04" db="EMBL/GenBank/DDBJ databases">
        <title>Herbidospora sp. NEAU-GS14.nov., a novel actinomycete isolated from soil.</title>
        <authorList>
            <person name="Han L."/>
        </authorList>
    </citation>
    <scope>NUCLEOTIDE SEQUENCE [LARGE SCALE GENOMIC DNA]</scope>
    <source>
        <strain evidence="10 11">NEAU-GS14</strain>
    </source>
</reference>
<keyword evidence="2" id="KW-1003">Cell membrane</keyword>
<evidence type="ECO:0000256" key="2">
    <source>
        <dbReference type="ARBA" id="ARBA00022475"/>
    </source>
</evidence>
<feature type="non-terminal residue" evidence="10">
    <location>
        <position position="1"/>
    </location>
</feature>
<keyword evidence="11" id="KW-1185">Reference proteome</keyword>
<protein>
    <submittedName>
        <fullName evidence="10">ABC transporter permease</fullName>
    </submittedName>
</protein>
<evidence type="ECO:0000256" key="4">
    <source>
        <dbReference type="ARBA" id="ARBA00022989"/>
    </source>
</evidence>
<dbReference type="PANTHER" id="PTHR30572:SF4">
    <property type="entry name" value="ABC TRANSPORTER PERMEASE YTRF"/>
    <property type="match status" value="1"/>
</dbReference>
<dbReference type="EMBL" id="SZQA01000104">
    <property type="protein sequence ID" value="TKK75832.1"/>
    <property type="molecule type" value="Genomic_DNA"/>
</dbReference>
<evidence type="ECO:0000256" key="3">
    <source>
        <dbReference type="ARBA" id="ARBA00022692"/>
    </source>
</evidence>
<evidence type="ECO:0000259" key="9">
    <source>
        <dbReference type="Pfam" id="PF12704"/>
    </source>
</evidence>
<dbReference type="InterPro" id="IPR003838">
    <property type="entry name" value="ABC3_permease_C"/>
</dbReference>
<evidence type="ECO:0000256" key="5">
    <source>
        <dbReference type="ARBA" id="ARBA00023136"/>
    </source>
</evidence>
<proteinExistence type="inferred from homology"/>
<feature type="transmembrane region" description="Helical" evidence="7">
    <location>
        <begin position="107"/>
        <end position="128"/>
    </location>
</feature>
<feature type="transmembrane region" description="Helical" evidence="7">
    <location>
        <begin position="426"/>
        <end position="448"/>
    </location>
</feature>
<dbReference type="Pfam" id="PF02687">
    <property type="entry name" value="FtsX"/>
    <property type="match status" value="1"/>
</dbReference>
<evidence type="ECO:0000259" key="8">
    <source>
        <dbReference type="Pfam" id="PF02687"/>
    </source>
</evidence>
<comment type="subcellular location">
    <subcellularLocation>
        <location evidence="1">Cell membrane</location>
        <topology evidence="1">Multi-pass membrane protein</topology>
    </subcellularLocation>
</comment>
<feature type="transmembrane region" description="Helical" evidence="7">
    <location>
        <begin position="338"/>
        <end position="361"/>
    </location>
</feature>
<evidence type="ECO:0000256" key="7">
    <source>
        <dbReference type="SAM" id="Phobius"/>
    </source>
</evidence>
<evidence type="ECO:0000313" key="10">
    <source>
        <dbReference type="EMBL" id="TKK75832.1"/>
    </source>
</evidence>
<evidence type="ECO:0000256" key="1">
    <source>
        <dbReference type="ARBA" id="ARBA00004651"/>
    </source>
</evidence>
<feature type="transmembrane region" description="Helical" evidence="7">
    <location>
        <begin position="382"/>
        <end position="406"/>
    </location>
</feature>
<dbReference type="Proteomes" id="UP000308705">
    <property type="component" value="Unassembled WGS sequence"/>
</dbReference>
<keyword evidence="5 7" id="KW-0472">Membrane</keyword>
<sequence>LAGAAAAIVASRWMPMGAAATAEPTPGIDADWPVLAGGVAATAVLVAAGSSVAAWLALRDGGAGVNSGRSKIVATAARLGLPVPVLVGARFALERGRGTDSLPVRPALLSAVVGVLGVLAAFMFSSGVADTDDNPERYGQNYQLIGFFGFNGRYLAEPDPALAEVAADPAVAATAQTRLGVTQAGPTSVTLFGATSPATPWQPLLTEGRPAADEHEVVLAVSSARRIGVGVGDDVTLTGPLGHQVFRVTGLGFVPAGPHNGYDEGGVTTGAGYDRLFPPGQFKFLFGLVTLKPGADAGAVAARLNERLRGSVPERFALLVPDPPEQLGQMRGVESLPIMLGAFLGLLALGAAGHALVTAVRRRGQEMAVLRAHGMTRWQARGVVLTQATILALTGLLFGLPLGFVLGRALWRIVADTMPFFYHPPLALLALLLIGPLTLLAVNLLAVWPARLSTRTRVGHVLRTE</sequence>
<dbReference type="OrthoDB" id="3543912at2"/>
<accession>A0A4U3LK78</accession>
<dbReference type="Pfam" id="PF12704">
    <property type="entry name" value="MacB_PCD"/>
    <property type="match status" value="1"/>
</dbReference>
<gene>
    <name evidence="10" type="ORF">FDA94_38860</name>
</gene>
<dbReference type="InterPro" id="IPR025857">
    <property type="entry name" value="MacB_PCD"/>
</dbReference>
<feature type="domain" description="ABC3 transporter permease C-terminal" evidence="8">
    <location>
        <begin position="340"/>
        <end position="448"/>
    </location>
</feature>
<keyword evidence="3 7" id="KW-0812">Transmembrane</keyword>